<dbReference type="InterPro" id="IPR002182">
    <property type="entry name" value="NB-ARC"/>
</dbReference>
<proteinExistence type="predicted"/>
<dbReference type="GO" id="GO:0003677">
    <property type="term" value="F:DNA binding"/>
    <property type="evidence" value="ECO:0007669"/>
    <property type="project" value="InterPro"/>
</dbReference>
<dbReference type="SMART" id="SM01043">
    <property type="entry name" value="BTAD"/>
    <property type="match status" value="1"/>
</dbReference>
<dbReference type="PRINTS" id="PR00364">
    <property type="entry name" value="DISEASERSIST"/>
</dbReference>
<evidence type="ECO:0000313" key="7">
    <source>
        <dbReference type="EMBL" id="MCM6776624.1"/>
    </source>
</evidence>
<dbReference type="InterPro" id="IPR051677">
    <property type="entry name" value="AfsR-DnrI-RedD_regulator"/>
</dbReference>
<dbReference type="InterPro" id="IPR042197">
    <property type="entry name" value="Apaf_helical"/>
</dbReference>
<dbReference type="Gene3D" id="3.40.50.300">
    <property type="entry name" value="P-loop containing nucleotide triphosphate hydrolases"/>
    <property type="match status" value="1"/>
</dbReference>
<gene>
    <name evidence="7" type="ORF">NDR86_24355</name>
</gene>
<dbReference type="SUPFAM" id="SSF52540">
    <property type="entry name" value="P-loop containing nucleoside triphosphate hydrolases"/>
    <property type="match status" value="1"/>
</dbReference>
<dbReference type="InterPro" id="IPR016032">
    <property type="entry name" value="Sig_transdc_resp-reg_C-effctor"/>
</dbReference>
<dbReference type="GO" id="GO:0043531">
    <property type="term" value="F:ADP binding"/>
    <property type="evidence" value="ECO:0007669"/>
    <property type="project" value="InterPro"/>
</dbReference>
<keyword evidence="2" id="KW-0805">Transcription regulation</keyword>
<dbReference type="Gene3D" id="1.25.40.10">
    <property type="entry name" value="Tetratricopeptide repeat domain"/>
    <property type="match status" value="2"/>
</dbReference>
<dbReference type="SUPFAM" id="SSF48452">
    <property type="entry name" value="TPR-like"/>
    <property type="match status" value="2"/>
</dbReference>
<dbReference type="InterPro" id="IPR011990">
    <property type="entry name" value="TPR-like_helical_dom_sf"/>
</dbReference>
<keyword evidence="3" id="KW-0804">Transcription</keyword>
<dbReference type="InterPro" id="IPR027417">
    <property type="entry name" value="P-loop_NTPase"/>
</dbReference>
<dbReference type="InterPro" id="IPR019734">
    <property type="entry name" value="TPR_rpt"/>
</dbReference>
<evidence type="ECO:0000256" key="3">
    <source>
        <dbReference type="ARBA" id="ARBA00023163"/>
    </source>
</evidence>
<dbReference type="AlphaFoldDB" id="A0A9X2E980"/>
<dbReference type="Pfam" id="PF13424">
    <property type="entry name" value="TPR_12"/>
    <property type="match status" value="2"/>
</dbReference>
<evidence type="ECO:0000256" key="1">
    <source>
        <dbReference type="ARBA" id="ARBA00022737"/>
    </source>
</evidence>
<dbReference type="CDD" id="cd15831">
    <property type="entry name" value="BTAD"/>
    <property type="match status" value="1"/>
</dbReference>
<dbReference type="InterPro" id="IPR036388">
    <property type="entry name" value="WH-like_DNA-bd_sf"/>
</dbReference>
<evidence type="ECO:0000259" key="6">
    <source>
        <dbReference type="SMART" id="SM01043"/>
    </source>
</evidence>
<accession>A0A9X2E980</accession>
<dbReference type="SMART" id="SM00028">
    <property type="entry name" value="TPR"/>
    <property type="match status" value="3"/>
</dbReference>
<dbReference type="PROSITE" id="PS50005">
    <property type="entry name" value="TPR"/>
    <property type="match status" value="1"/>
</dbReference>
<feature type="region of interest" description="Disordered" evidence="5">
    <location>
        <begin position="265"/>
        <end position="288"/>
    </location>
</feature>
<keyword evidence="4" id="KW-0802">TPR repeat</keyword>
<dbReference type="GO" id="GO:0006355">
    <property type="term" value="P:regulation of DNA-templated transcription"/>
    <property type="evidence" value="ECO:0007669"/>
    <property type="project" value="InterPro"/>
</dbReference>
<dbReference type="PANTHER" id="PTHR35807">
    <property type="entry name" value="TRANSCRIPTIONAL REGULATOR REDD-RELATED"/>
    <property type="match status" value="1"/>
</dbReference>
<evidence type="ECO:0000256" key="2">
    <source>
        <dbReference type="ARBA" id="ARBA00023015"/>
    </source>
</evidence>
<dbReference type="InterPro" id="IPR005158">
    <property type="entry name" value="BTAD"/>
</dbReference>
<dbReference type="SUPFAM" id="SSF46894">
    <property type="entry name" value="C-terminal effector domain of the bipartite response regulators"/>
    <property type="match status" value="1"/>
</dbReference>
<dbReference type="EMBL" id="JAMRXG010000011">
    <property type="protein sequence ID" value="MCM6776624.1"/>
    <property type="molecule type" value="Genomic_DNA"/>
</dbReference>
<organism evidence="7 8">
    <name type="scientific">Nocardia pulmonis</name>
    <dbReference type="NCBI Taxonomy" id="2951408"/>
    <lineage>
        <taxon>Bacteria</taxon>
        <taxon>Bacillati</taxon>
        <taxon>Actinomycetota</taxon>
        <taxon>Actinomycetes</taxon>
        <taxon>Mycobacteriales</taxon>
        <taxon>Nocardiaceae</taxon>
        <taxon>Nocardia</taxon>
    </lineage>
</organism>
<keyword evidence="8" id="KW-1185">Reference proteome</keyword>
<dbReference type="Proteomes" id="UP001139157">
    <property type="component" value="Unassembled WGS sequence"/>
</dbReference>
<evidence type="ECO:0000256" key="4">
    <source>
        <dbReference type="PROSITE-ProRule" id="PRU00339"/>
    </source>
</evidence>
<name>A0A9X2E980_9NOCA</name>
<dbReference type="Pfam" id="PF00931">
    <property type="entry name" value="NB-ARC"/>
    <property type="match status" value="1"/>
</dbReference>
<evidence type="ECO:0000256" key="5">
    <source>
        <dbReference type="SAM" id="MobiDB-lite"/>
    </source>
</evidence>
<evidence type="ECO:0000313" key="8">
    <source>
        <dbReference type="Proteomes" id="UP001139157"/>
    </source>
</evidence>
<feature type="domain" description="Bacterial transcriptional activator" evidence="6">
    <location>
        <begin position="117"/>
        <end position="261"/>
    </location>
</feature>
<dbReference type="Pfam" id="PF03704">
    <property type="entry name" value="BTAD"/>
    <property type="match status" value="1"/>
</dbReference>
<keyword evidence="1" id="KW-0677">Repeat</keyword>
<reference evidence="7" key="1">
    <citation type="submission" date="2022-06" db="EMBL/GenBank/DDBJ databases">
        <title>Novel species in genus nocardia.</title>
        <authorList>
            <person name="Li F."/>
        </authorList>
    </citation>
    <scope>NUCLEOTIDE SEQUENCE</scope>
    <source>
        <strain evidence="7">CDC141</strain>
    </source>
</reference>
<dbReference type="RefSeq" id="WP_251914936.1">
    <property type="nucleotide sequence ID" value="NZ_JAMRXG010000011.1"/>
</dbReference>
<dbReference type="Gene3D" id="1.10.10.10">
    <property type="entry name" value="Winged helix-like DNA-binding domain superfamily/Winged helix DNA-binding domain"/>
    <property type="match status" value="1"/>
</dbReference>
<protein>
    <submittedName>
        <fullName evidence="7">Tetratricopeptide repeat protein</fullName>
    </submittedName>
</protein>
<feature type="repeat" description="TPR" evidence="4">
    <location>
        <begin position="776"/>
        <end position="809"/>
    </location>
</feature>
<dbReference type="Gene3D" id="1.10.8.430">
    <property type="entry name" value="Helical domain of apoptotic protease-activating factors"/>
    <property type="match status" value="1"/>
</dbReference>
<dbReference type="PANTHER" id="PTHR35807:SF1">
    <property type="entry name" value="TRANSCRIPTIONAL REGULATOR REDD"/>
    <property type="match status" value="1"/>
</dbReference>
<comment type="caution">
    <text evidence="7">The sequence shown here is derived from an EMBL/GenBank/DDBJ whole genome shotgun (WGS) entry which is preliminary data.</text>
</comment>
<sequence>MAGRQDRCGGETGSGVLRLHLLGAVEVWLGESRLNIAAPQQLVVLAVLAAERGRTLSTAQLTGRLWADRQPATAVGVLRNLVLALRRQFDAHGRTGAGAEWLASTRGGYQLTVPVETDVAEAESLIAGAEADRDSGAAEQAEAKLAAALRLWRGDPLVGLPGPWAESERTRLRRLRSTLRESAMAVAMDLGRHSAAVAELEALIAAEPHCERWHELLMLALDAGGRRVEALEVYRNARRLLADELGLEPGPRLVQLHQRILAARPPAPNSIDLSPRGEPGPDRPAPVVRQLPPDIADFVGRDDLIRQLAAELGADSDRRPVVAITGMGGVGKTTLAVHLAHRVRERFPDGLLYLDLGGMDERPRPLNVLLAVALRSVGVDPGDVPPDLPERTALWRSTVAHRRMLLVLDNARDVNQLTPLLPGVGASAVLVTSRSSLAELFDARLVPLDVLTPEEARTLLERMVSAQRVSAEPDAAQEILRACGRLPVSLRIVGARLASRPTWRLAAVAERLADERGRLAEFTVGQTTVESVFRHSYRQLDPELARAFVLLTFSDAPDLSVAAIASLLDREPAEAERLCETLVDLSMVQSPEPGRYRYHDLLRLFGREVADREHREEWPRALRRLADFYLATAKNVAELRDPGVGTDYYAVTDAAGQRFADERQCTVWATSERFGLVALYRQAATLPDPRTRTLAVDLALLLAVAGDAGEHLPQVAQALEVLGRAAAADGDRRTMARAQLAAAIARLVGMGDLRAGRELRCAGAVLREVGDRPGMIIAEQMLGTAATYQGRLDDAVEHFRRAIELVRQAGPQWGEGMSWATIARAYCDAGRWAEAVDAAERALLIARLVGSLRIESMALHELGFAVLQRGDPTTARELCVAALDVARRGGRRHQEGWALTRLAEVILYGGDAEAAVPIAAEAVRALTEVSATVRRLRAMRVHGRALTAAGRAAEAEPILRKVEQLSRRIGVALPDAEPAAESGTARGGRAVTSV</sequence>